<reference evidence="3" key="1">
    <citation type="journal article" date="2021" name="Genome Biol. Evol.">
        <title>A High-Quality Reference Genome for a Parasitic Bivalve with Doubly Uniparental Inheritance (Bivalvia: Unionida).</title>
        <authorList>
            <person name="Smith C.H."/>
        </authorList>
    </citation>
    <scope>NUCLEOTIDE SEQUENCE</scope>
    <source>
        <strain evidence="3">CHS0354</strain>
    </source>
</reference>
<dbReference type="EMBL" id="JAEAOA010002117">
    <property type="protein sequence ID" value="KAK3600541.1"/>
    <property type="molecule type" value="Genomic_DNA"/>
</dbReference>
<accession>A0AAE0W3W9</accession>
<dbReference type="Proteomes" id="UP001195483">
    <property type="component" value="Unassembled WGS sequence"/>
</dbReference>
<evidence type="ECO:0000313" key="3">
    <source>
        <dbReference type="EMBL" id="KAK3600541.1"/>
    </source>
</evidence>
<proteinExistence type="predicted"/>
<reference evidence="3" key="3">
    <citation type="submission" date="2023-05" db="EMBL/GenBank/DDBJ databases">
        <authorList>
            <person name="Smith C.H."/>
        </authorList>
    </citation>
    <scope>NUCLEOTIDE SEQUENCE</scope>
    <source>
        <strain evidence="3">CHS0354</strain>
        <tissue evidence="3">Mantle</tissue>
    </source>
</reference>
<name>A0AAE0W3W9_9BIVA</name>
<dbReference type="PROSITE" id="PS51457">
    <property type="entry name" value="BEN"/>
    <property type="match status" value="1"/>
</dbReference>
<organism evidence="3 4">
    <name type="scientific">Potamilus streckersoni</name>
    <dbReference type="NCBI Taxonomy" id="2493646"/>
    <lineage>
        <taxon>Eukaryota</taxon>
        <taxon>Metazoa</taxon>
        <taxon>Spiralia</taxon>
        <taxon>Lophotrochozoa</taxon>
        <taxon>Mollusca</taxon>
        <taxon>Bivalvia</taxon>
        <taxon>Autobranchia</taxon>
        <taxon>Heteroconchia</taxon>
        <taxon>Palaeoheterodonta</taxon>
        <taxon>Unionida</taxon>
        <taxon>Unionoidea</taxon>
        <taxon>Unionidae</taxon>
        <taxon>Ambleminae</taxon>
        <taxon>Lampsilini</taxon>
        <taxon>Potamilus</taxon>
    </lineage>
</organism>
<sequence length="776" mass="87970">MSSIYCWFDWDDSTTSVNSLNIIKEPRKPWTEYIPGEKVLAKLPQFGLWHGVIVEIGESKQELTKRMNERQKVQAGRSQTVKEIEDNSSSGSSIVSTIQELSKNGSAKTHQNVEENAIELKNVYIQYLCKPLVKFSFVYNVTAEDEHSLPSTTRVPQGKSTIIKNELYSAFHSPYSYVSDLMAGHSVTPTGALSLQPIMTYKELYESNLLLEEVNFKLVQELKSWREQLRMRSRQQNCEGVVKPKATRLQFNSPSFDLLAIDHSTSQTQNIPALDEPFGAAADTAPKKYAWEENITSTGVKKLRLVDNIDCFVTPPQLSQALHIRNQPRKLVISLLDTLFTKEQLAKSNATGTRTAHNSSMKTSALPNLAIQGFVLKQFKKDNGEPCLSEAMFNDVINKSEDYLTDFATKANAQILKKVKEKPLEVPRETVTFDHLTKTCGKRHQKETTKIKESRQQEKDFSPKKKSKVTPEKKVLEKSNLSTCNMLISDIANQFSESQIHDLECAESTVGKNYCLLKSPMQQVLEPVQIANVEKPGDQVSLSVSAGESVTTKENEPPVYTPLTTTWSLCISTYRPDDNPGILFNHPDYVTAWCTKNGKEENPHLYNRSHPDWAPTLKLCDISGPLKSKKMKTKETDMERFNRMQHRQKTREEHDIANVLLDLQHFDETSLAQEGDKSTDHRGSSVCLFNVMGKMEPDQEPTPKTNLISQSVVDSEIQHLIAENTLLKNKLSSYKMNQESFCDNEEKVKYYTGMPSYMTLMTLFEFVAPYIPTSRD</sequence>
<evidence type="ECO:0000256" key="1">
    <source>
        <dbReference type="SAM" id="MobiDB-lite"/>
    </source>
</evidence>
<gene>
    <name evidence="3" type="ORF">CHS0354_036100</name>
</gene>
<comment type="caution">
    <text evidence="3">The sequence shown here is derived from an EMBL/GenBank/DDBJ whole genome shotgun (WGS) entry which is preliminary data.</text>
</comment>
<dbReference type="AlphaFoldDB" id="A0AAE0W3W9"/>
<protein>
    <recommendedName>
        <fullName evidence="2">BEN domain-containing protein</fullName>
    </recommendedName>
</protein>
<evidence type="ECO:0000259" key="2">
    <source>
        <dbReference type="PROSITE" id="PS51457"/>
    </source>
</evidence>
<dbReference type="InterPro" id="IPR018379">
    <property type="entry name" value="BEN_domain"/>
</dbReference>
<evidence type="ECO:0000313" key="4">
    <source>
        <dbReference type="Proteomes" id="UP001195483"/>
    </source>
</evidence>
<feature type="domain" description="BEN" evidence="2">
    <location>
        <begin position="308"/>
        <end position="411"/>
    </location>
</feature>
<keyword evidence="4" id="KW-1185">Reference proteome</keyword>
<feature type="region of interest" description="Disordered" evidence="1">
    <location>
        <begin position="441"/>
        <end position="473"/>
    </location>
</feature>
<feature type="compositionally biased region" description="Basic and acidic residues" evidence="1">
    <location>
        <begin position="446"/>
        <end position="473"/>
    </location>
</feature>
<reference evidence="3" key="2">
    <citation type="journal article" date="2021" name="Genome Biol. Evol.">
        <title>Developing a high-quality reference genome for a parasitic bivalve with doubly uniparental inheritance (Bivalvia: Unionida).</title>
        <authorList>
            <person name="Smith C.H."/>
        </authorList>
    </citation>
    <scope>NUCLEOTIDE SEQUENCE</scope>
    <source>
        <strain evidence="3">CHS0354</strain>
        <tissue evidence="3">Mantle</tissue>
    </source>
</reference>
<dbReference type="GO" id="GO:0003677">
    <property type="term" value="F:DNA binding"/>
    <property type="evidence" value="ECO:0007669"/>
    <property type="project" value="InterPro"/>
</dbReference>